<dbReference type="Proteomes" id="UP001209570">
    <property type="component" value="Unassembled WGS sequence"/>
</dbReference>
<proteinExistence type="predicted"/>
<comment type="caution">
    <text evidence="1">The sequence shown here is derived from an EMBL/GenBank/DDBJ whole genome shotgun (WGS) entry which is preliminary data.</text>
</comment>
<sequence>MLLPMQPLGTFLGSRYGPNNGFPESWQGNDGVVNKESMIKDATGQVVTFSGNSEVGKWNQMRELSRLDHLAVVGVTLHTQVKDVYVEHAKLLKSLPLVPSAHRRMTETADVTSAEERAATGLAAAIDRLTTAAEAVNSKADLERLCATPINSFAANYCAEMLKQQPETTTRQLRGTA</sequence>
<organism evidence="1 2">
    <name type="scientific">Pythium insidiosum</name>
    <name type="common">Pythiosis disease agent</name>
    <dbReference type="NCBI Taxonomy" id="114742"/>
    <lineage>
        <taxon>Eukaryota</taxon>
        <taxon>Sar</taxon>
        <taxon>Stramenopiles</taxon>
        <taxon>Oomycota</taxon>
        <taxon>Peronosporomycetes</taxon>
        <taxon>Pythiales</taxon>
        <taxon>Pythiaceae</taxon>
        <taxon>Pythium</taxon>
    </lineage>
</organism>
<evidence type="ECO:0000313" key="2">
    <source>
        <dbReference type="Proteomes" id="UP001209570"/>
    </source>
</evidence>
<dbReference type="Gene3D" id="3.40.50.1820">
    <property type="entry name" value="alpha/beta hydrolase"/>
    <property type="match status" value="1"/>
</dbReference>
<keyword evidence="2" id="KW-1185">Reference proteome</keyword>
<dbReference type="AlphaFoldDB" id="A0AAD5Q462"/>
<name>A0AAD5Q462_PYTIN</name>
<protein>
    <submittedName>
        <fullName evidence="1">Uncharacterized protein</fullName>
    </submittedName>
</protein>
<dbReference type="EMBL" id="JAKCXM010003122">
    <property type="protein sequence ID" value="KAJ0389779.1"/>
    <property type="molecule type" value="Genomic_DNA"/>
</dbReference>
<reference evidence="1" key="1">
    <citation type="submission" date="2021-12" db="EMBL/GenBank/DDBJ databases">
        <title>Prjna785345.</title>
        <authorList>
            <person name="Rujirawat T."/>
            <person name="Krajaejun T."/>
        </authorList>
    </citation>
    <scope>NUCLEOTIDE SEQUENCE</scope>
    <source>
        <strain evidence="1">Pi057C3</strain>
    </source>
</reference>
<dbReference type="InterPro" id="IPR029058">
    <property type="entry name" value="AB_hydrolase_fold"/>
</dbReference>
<gene>
    <name evidence="1" type="ORF">P43SY_010476</name>
</gene>
<evidence type="ECO:0000313" key="1">
    <source>
        <dbReference type="EMBL" id="KAJ0389779.1"/>
    </source>
</evidence>
<accession>A0AAD5Q462</accession>